<proteinExistence type="predicted"/>
<comment type="caution">
    <text evidence="1">The sequence shown here is derived from an EMBL/GenBank/DDBJ whole genome shotgun (WGS) entry which is preliminary data.</text>
</comment>
<dbReference type="EMBL" id="JARBHB010000003">
    <property type="protein sequence ID" value="KAJ8887883.1"/>
    <property type="molecule type" value="Genomic_DNA"/>
</dbReference>
<protein>
    <submittedName>
        <fullName evidence="1">Uncharacterized protein</fullName>
    </submittedName>
</protein>
<accession>A0ABQ9HU25</accession>
<evidence type="ECO:0000313" key="2">
    <source>
        <dbReference type="Proteomes" id="UP001159363"/>
    </source>
</evidence>
<evidence type="ECO:0000313" key="1">
    <source>
        <dbReference type="EMBL" id="KAJ8887883.1"/>
    </source>
</evidence>
<reference evidence="1 2" key="1">
    <citation type="submission" date="2023-02" db="EMBL/GenBank/DDBJ databases">
        <title>LHISI_Scaffold_Assembly.</title>
        <authorList>
            <person name="Stuart O.P."/>
            <person name="Cleave R."/>
            <person name="Magrath M.J.L."/>
            <person name="Mikheyev A.S."/>
        </authorList>
    </citation>
    <scope>NUCLEOTIDE SEQUENCE [LARGE SCALE GENOMIC DNA]</scope>
    <source>
        <strain evidence="1">Daus_M_001</strain>
        <tissue evidence="1">Leg muscle</tissue>
    </source>
</reference>
<organism evidence="1 2">
    <name type="scientific">Dryococelus australis</name>
    <dbReference type="NCBI Taxonomy" id="614101"/>
    <lineage>
        <taxon>Eukaryota</taxon>
        <taxon>Metazoa</taxon>
        <taxon>Ecdysozoa</taxon>
        <taxon>Arthropoda</taxon>
        <taxon>Hexapoda</taxon>
        <taxon>Insecta</taxon>
        <taxon>Pterygota</taxon>
        <taxon>Neoptera</taxon>
        <taxon>Polyneoptera</taxon>
        <taxon>Phasmatodea</taxon>
        <taxon>Verophasmatodea</taxon>
        <taxon>Anareolatae</taxon>
        <taxon>Phasmatidae</taxon>
        <taxon>Eurycanthinae</taxon>
        <taxon>Dryococelus</taxon>
    </lineage>
</organism>
<dbReference type="Proteomes" id="UP001159363">
    <property type="component" value="Chromosome 3"/>
</dbReference>
<keyword evidence="2" id="KW-1185">Reference proteome</keyword>
<sequence length="148" mass="17385">MSIPPECLLIDDEGGNEFPYYFVADTACPLRRSVMRRYPERNTINKKIIYNYRLSHDDAKNLEFSYHPPGVTTCVLHNFIRRRDGVSYTFHTTEENKTLPPRNMTIIEGNVNLGIISPPYIMREYLANYFVQPRNALPWQLNYCIYAN</sequence>
<gene>
    <name evidence="1" type="ORF">PR048_007367</name>
</gene>
<name>A0ABQ9HU25_9NEOP</name>